<feature type="compositionally biased region" description="Basic and acidic residues" evidence="1">
    <location>
        <begin position="33"/>
        <end position="52"/>
    </location>
</feature>
<evidence type="ECO:0000256" key="1">
    <source>
        <dbReference type="SAM" id="MobiDB-lite"/>
    </source>
</evidence>
<feature type="compositionally biased region" description="Acidic residues" evidence="1">
    <location>
        <begin position="521"/>
        <end position="530"/>
    </location>
</feature>
<gene>
    <name evidence="2" type="ORF">BKCO1_1010006</name>
</gene>
<proteinExistence type="predicted"/>
<feature type="compositionally biased region" description="Polar residues" evidence="1">
    <location>
        <begin position="53"/>
        <end position="66"/>
    </location>
</feature>
<name>A0A1J9RMW9_9PEZI</name>
<dbReference type="STRING" id="236234.A0A1J9RMW9"/>
<keyword evidence="3" id="KW-1185">Reference proteome</keyword>
<sequence>MPPKSTGPRESRGKKTAAADKNKSRGPAQEGEATTRRVREARSEPPCVERVEQATSSRDMPQYTTAREQKVMEKLRRLKEARAAVSTPQKTMPPQTKTMPLTPPETVTRSDTKKRPYSERYTEDVVSPTPKRQQKEKKKQKAQPITEQLFVDTDDETDFYQSRPAYVEHTYAYIQDRLWELVGQQTSEDGITTVARPGLIRKFAEKHFGFKNLFSDDDDEILQKLREMSVHSALLIGCVTDGGPRGVKGWLEILKTPLERQALVCAIIGKVLEEHVFASLCFGATPKQLEKLHKDIDLKYRDYPEDGFTRAIRRDKHIRTAILGGSKHPHGLPPDFTATAKLLAWQLHTVLEPIRALVAPSPSHHHHARATQHHLVAALYRIVARAGLLSLRMRLDPSTVYHATSAGKGDFWNEREMRAFNRSWMVKTNPTTQNEDVVDEDAKYQLALVRTTVWPGWKAFKKGGWRKADKERGLRVCELGRQWVGLRWGRQRAWEGPAATTTTTTRVEGGKKGKGRKGAVEEEEEEDDDDGKPRWEEWLMVWAKGQRDPREELGAIRGWFAFSVPGDELEEKE</sequence>
<evidence type="ECO:0000313" key="3">
    <source>
        <dbReference type="Proteomes" id="UP000183809"/>
    </source>
</evidence>
<feature type="region of interest" description="Disordered" evidence="1">
    <location>
        <begin position="495"/>
        <end position="535"/>
    </location>
</feature>
<comment type="caution">
    <text evidence="2">The sequence shown here is derived from an EMBL/GenBank/DDBJ whole genome shotgun (WGS) entry which is preliminary data.</text>
</comment>
<feature type="compositionally biased region" description="Basic and acidic residues" evidence="1">
    <location>
        <begin position="108"/>
        <end position="123"/>
    </location>
</feature>
<dbReference type="GeneID" id="31010394"/>
<feature type="compositionally biased region" description="Basic residues" evidence="1">
    <location>
        <begin position="132"/>
        <end position="141"/>
    </location>
</feature>
<feature type="compositionally biased region" description="Basic and acidic residues" evidence="1">
    <location>
        <begin position="67"/>
        <end position="82"/>
    </location>
</feature>
<feature type="region of interest" description="Disordered" evidence="1">
    <location>
        <begin position="1"/>
        <end position="145"/>
    </location>
</feature>
<organism evidence="2 3">
    <name type="scientific">Diplodia corticola</name>
    <dbReference type="NCBI Taxonomy" id="236234"/>
    <lineage>
        <taxon>Eukaryota</taxon>
        <taxon>Fungi</taxon>
        <taxon>Dikarya</taxon>
        <taxon>Ascomycota</taxon>
        <taxon>Pezizomycotina</taxon>
        <taxon>Dothideomycetes</taxon>
        <taxon>Dothideomycetes incertae sedis</taxon>
        <taxon>Botryosphaeriales</taxon>
        <taxon>Botryosphaeriaceae</taxon>
        <taxon>Diplodia</taxon>
    </lineage>
</organism>
<evidence type="ECO:0000313" key="2">
    <source>
        <dbReference type="EMBL" id="OJD28957.1"/>
    </source>
</evidence>
<dbReference type="EMBL" id="MNUE01000101">
    <property type="protein sequence ID" value="OJD28957.1"/>
    <property type="molecule type" value="Genomic_DNA"/>
</dbReference>
<dbReference type="RefSeq" id="XP_020125217.1">
    <property type="nucleotide sequence ID" value="XM_020270135.1"/>
</dbReference>
<dbReference type="AlphaFoldDB" id="A0A1J9RMW9"/>
<feature type="compositionally biased region" description="Low complexity" evidence="1">
    <location>
        <begin position="87"/>
        <end position="100"/>
    </location>
</feature>
<accession>A0A1J9RMW9</accession>
<dbReference type="Proteomes" id="UP000183809">
    <property type="component" value="Unassembled WGS sequence"/>
</dbReference>
<reference evidence="2 3" key="1">
    <citation type="submission" date="2016-10" db="EMBL/GenBank/DDBJ databases">
        <title>Proteomics and genomics reveal pathogen-plant mechanisms compatible with a hemibiotrophic lifestyle of Diplodia corticola.</title>
        <authorList>
            <person name="Fernandes I."/>
            <person name="De Jonge R."/>
            <person name="Van De Peer Y."/>
            <person name="Devreese B."/>
            <person name="Alves A."/>
            <person name="Esteves A.C."/>
        </authorList>
    </citation>
    <scope>NUCLEOTIDE SEQUENCE [LARGE SCALE GENOMIC DNA]</scope>
    <source>
        <strain evidence="2 3">CBS 112549</strain>
    </source>
</reference>
<feature type="compositionally biased region" description="Basic and acidic residues" evidence="1">
    <location>
        <begin position="7"/>
        <end position="23"/>
    </location>
</feature>
<protein>
    <submittedName>
        <fullName evidence="2">Uncharacterized protein</fullName>
    </submittedName>
</protein>
<dbReference type="OrthoDB" id="309640at2759"/>